<comment type="catalytic activity">
    <reaction evidence="8">
        <text>L-tyrosyl-[protein] + ATP = O-(5'-adenylyl)-L-tyrosyl-[protein] + diphosphate</text>
        <dbReference type="Rhea" id="RHEA:54288"/>
        <dbReference type="Rhea" id="RHEA-COMP:10136"/>
        <dbReference type="Rhea" id="RHEA-COMP:13846"/>
        <dbReference type="ChEBI" id="CHEBI:30616"/>
        <dbReference type="ChEBI" id="CHEBI:33019"/>
        <dbReference type="ChEBI" id="CHEBI:46858"/>
        <dbReference type="ChEBI" id="CHEBI:83624"/>
        <dbReference type="EC" id="2.7.7.108"/>
    </reaction>
</comment>
<keyword evidence="8" id="KW-0464">Manganese</keyword>
<comment type="caution">
    <text evidence="9">The sequence shown here is derived from an EMBL/GenBank/DDBJ whole genome shotgun (WGS) entry which is preliminary data.</text>
</comment>
<feature type="binding site" evidence="8">
    <location>
        <position position="82"/>
    </location>
    <ligand>
        <name>ATP</name>
        <dbReference type="ChEBI" id="CHEBI:30616"/>
    </ligand>
</feature>
<dbReference type="InterPro" id="IPR003846">
    <property type="entry name" value="SelO"/>
</dbReference>
<feature type="binding site" evidence="8">
    <location>
        <position position="123"/>
    </location>
    <ligand>
        <name>ATP</name>
        <dbReference type="ChEBI" id="CHEBI:30616"/>
    </ligand>
</feature>
<dbReference type="PANTHER" id="PTHR32057:SF14">
    <property type="entry name" value="PROTEIN ADENYLYLTRANSFERASE SELO, MITOCHONDRIAL"/>
    <property type="match status" value="1"/>
</dbReference>
<keyword evidence="5 8" id="KW-0547">Nucleotide-binding</keyword>
<comment type="catalytic activity">
    <reaction evidence="8">
        <text>L-seryl-[protein] + UTP = O-(5'-uridylyl)-L-seryl-[protein] + diphosphate</text>
        <dbReference type="Rhea" id="RHEA:64604"/>
        <dbReference type="Rhea" id="RHEA-COMP:9863"/>
        <dbReference type="Rhea" id="RHEA-COMP:16635"/>
        <dbReference type="ChEBI" id="CHEBI:29999"/>
        <dbReference type="ChEBI" id="CHEBI:33019"/>
        <dbReference type="ChEBI" id="CHEBI:46398"/>
        <dbReference type="ChEBI" id="CHEBI:156051"/>
    </reaction>
</comment>
<comment type="function">
    <text evidence="8">Nucleotidyltransferase involved in the post-translational modification of proteins. It can catalyze the addition of adenosine monophosphate (AMP) or uridine monophosphate (UMP) to a protein, resulting in modifications known as AMPylation and UMPylation.</text>
</comment>
<sequence length="471" mass="53321">MGNSTVDFATLGENFFSEIACQPLKNAFLIHKNQALYNKLGLDWNDQTLLKIASGEQSFQGISPIASVYAGHQFGHFAGQLGDGRSCLIGQVSHNPPLKGQINSHELSLKGAGKTPYSRGADGRAVLRSSIREYLCSIAMQGLNIATTEALTLVGSDTEVYREDIETGAIVMRTAPSHIRFGHFEWFATLGQKTEVKKLADFVIEHYYPQCQGAQKYVDFFNEVVKRTATMIANWQAQGFTHGVMNTDNMSILGLTIDYGPFGFLETYNPKFICNHSDHEGRYAFEAQPGIGLWNLSRLADSLSSLIEGKQAKTVLDNYQQYLVKDYSELMRKKFGLVQKDEQDNVLIGQFFEVLYRHKKDYSNSLRQLSNMDKLEQDADFNEWIKIYDKRIAQENNPNRIEMMNGINPHYILRNYLAEVAIKKAENDKDYSEIDTLFNLLSQPFEVQPNLEKYTNEAPDWAQNLEVSCSS</sequence>
<dbReference type="AlphaFoldDB" id="A0A1J5UNB4"/>
<evidence type="ECO:0000256" key="4">
    <source>
        <dbReference type="ARBA" id="ARBA00022723"/>
    </source>
</evidence>
<keyword evidence="4 8" id="KW-0479">Metal-binding</keyword>
<feature type="binding site" evidence="8">
    <location>
        <position position="84"/>
    </location>
    <ligand>
        <name>ATP</name>
        <dbReference type="ChEBI" id="CHEBI:30616"/>
    </ligand>
</feature>
<comment type="cofactor">
    <cofactor evidence="8">
        <name>Mg(2+)</name>
        <dbReference type="ChEBI" id="CHEBI:18420"/>
    </cofactor>
    <cofactor evidence="8">
        <name>Mn(2+)</name>
        <dbReference type="ChEBI" id="CHEBI:29035"/>
    </cofactor>
</comment>
<feature type="binding site" evidence="8">
    <location>
        <position position="85"/>
    </location>
    <ligand>
        <name>ATP</name>
        <dbReference type="ChEBI" id="CHEBI:30616"/>
    </ligand>
</feature>
<keyword evidence="3 8" id="KW-0548">Nucleotidyltransferase</keyword>
<comment type="catalytic activity">
    <reaction evidence="8">
        <text>L-histidyl-[protein] + UTP = N(tele)-(5'-uridylyl)-L-histidyl-[protein] + diphosphate</text>
        <dbReference type="Rhea" id="RHEA:83891"/>
        <dbReference type="Rhea" id="RHEA-COMP:9745"/>
        <dbReference type="Rhea" id="RHEA-COMP:20239"/>
        <dbReference type="ChEBI" id="CHEBI:29979"/>
        <dbReference type="ChEBI" id="CHEBI:33019"/>
        <dbReference type="ChEBI" id="CHEBI:46398"/>
        <dbReference type="ChEBI" id="CHEBI:233474"/>
    </reaction>
</comment>
<proteinExistence type="inferred from homology"/>
<evidence type="ECO:0000256" key="3">
    <source>
        <dbReference type="ARBA" id="ARBA00022695"/>
    </source>
</evidence>
<evidence type="ECO:0000256" key="5">
    <source>
        <dbReference type="ARBA" id="ARBA00022741"/>
    </source>
</evidence>
<dbReference type="EC" id="2.7.7.108" evidence="8"/>
<accession>A0A1J5UNB4</accession>
<dbReference type="EC" id="2.7.7.-" evidence="8"/>
<keyword evidence="6 8" id="KW-0067">ATP-binding</keyword>
<dbReference type="RefSeq" id="WP_071563224.1">
    <property type="nucleotide sequence ID" value="NZ_MIQH01000002.1"/>
</dbReference>
<evidence type="ECO:0000256" key="6">
    <source>
        <dbReference type="ARBA" id="ARBA00022840"/>
    </source>
</evidence>
<feature type="binding site" evidence="8">
    <location>
        <position position="258"/>
    </location>
    <ligand>
        <name>ATP</name>
        <dbReference type="ChEBI" id="CHEBI:30616"/>
    </ligand>
</feature>
<dbReference type="GO" id="GO:0030145">
    <property type="term" value="F:manganese ion binding"/>
    <property type="evidence" value="ECO:0007669"/>
    <property type="project" value="UniProtKB-UniRule"/>
</dbReference>
<comment type="similarity">
    <text evidence="1 8">Belongs to the SELO family.</text>
</comment>
<feature type="binding site" evidence="8">
    <location>
        <position position="122"/>
    </location>
    <ligand>
        <name>ATP</name>
        <dbReference type="ChEBI" id="CHEBI:30616"/>
    </ligand>
</feature>
<dbReference type="GO" id="GO:0070733">
    <property type="term" value="F:AMPylase activity"/>
    <property type="evidence" value="ECO:0007669"/>
    <property type="project" value="UniProtKB-EC"/>
</dbReference>
<evidence type="ECO:0000313" key="10">
    <source>
        <dbReference type="Proteomes" id="UP000182798"/>
    </source>
</evidence>
<evidence type="ECO:0000313" key="9">
    <source>
        <dbReference type="EMBL" id="OIR25719.1"/>
    </source>
</evidence>
<feature type="binding site" evidence="8">
    <location>
        <position position="173"/>
    </location>
    <ligand>
        <name>ATP</name>
        <dbReference type="ChEBI" id="CHEBI:30616"/>
    </ligand>
</feature>
<dbReference type="Proteomes" id="UP000182798">
    <property type="component" value="Unassembled WGS sequence"/>
</dbReference>
<dbReference type="EMBL" id="MIQH01000002">
    <property type="protein sequence ID" value="OIR25719.1"/>
    <property type="molecule type" value="Genomic_DNA"/>
</dbReference>
<feature type="active site" description="Proton acceptor" evidence="8">
    <location>
        <position position="248"/>
    </location>
</feature>
<evidence type="ECO:0000256" key="7">
    <source>
        <dbReference type="ARBA" id="ARBA00022842"/>
    </source>
</evidence>
<name>A0A1J5UNB4_9GAMM</name>
<keyword evidence="7 8" id="KW-0460">Magnesium</keyword>
<feature type="binding site" evidence="8">
    <location>
        <position position="110"/>
    </location>
    <ligand>
        <name>ATP</name>
        <dbReference type="ChEBI" id="CHEBI:30616"/>
    </ligand>
</feature>
<feature type="binding site" evidence="8">
    <location>
        <position position="180"/>
    </location>
    <ligand>
        <name>ATP</name>
        <dbReference type="ChEBI" id="CHEBI:30616"/>
    </ligand>
</feature>
<evidence type="ECO:0000256" key="8">
    <source>
        <dbReference type="HAMAP-Rule" id="MF_00692"/>
    </source>
</evidence>
<evidence type="ECO:0000256" key="2">
    <source>
        <dbReference type="ARBA" id="ARBA00022679"/>
    </source>
</evidence>
<dbReference type="NCBIfam" id="NF000658">
    <property type="entry name" value="PRK00029.1"/>
    <property type="match status" value="1"/>
</dbReference>
<comment type="catalytic activity">
    <reaction evidence="8">
        <text>L-seryl-[protein] + ATP = 3-O-(5'-adenylyl)-L-seryl-[protein] + diphosphate</text>
        <dbReference type="Rhea" id="RHEA:58120"/>
        <dbReference type="Rhea" id="RHEA-COMP:9863"/>
        <dbReference type="Rhea" id="RHEA-COMP:15073"/>
        <dbReference type="ChEBI" id="CHEBI:29999"/>
        <dbReference type="ChEBI" id="CHEBI:30616"/>
        <dbReference type="ChEBI" id="CHEBI:33019"/>
        <dbReference type="ChEBI" id="CHEBI:142516"/>
        <dbReference type="EC" id="2.7.7.108"/>
    </reaction>
</comment>
<dbReference type="Pfam" id="PF02696">
    <property type="entry name" value="SelO"/>
    <property type="match status" value="1"/>
</dbReference>
<dbReference type="OrthoDB" id="9776281at2"/>
<reference evidence="10" key="1">
    <citation type="submission" date="2016-09" db="EMBL/GenBank/DDBJ databases">
        <title>Genome Sequence of Bathymodiolus thermophilus sulfur-oxidizing gill endosymbiont.</title>
        <authorList>
            <person name="Ponnudurai R."/>
            <person name="Kleiner M."/>
            <person name="Sayavedra L."/>
            <person name="Thuermer A."/>
            <person name="Felbeck H."/>
            <person name="Schlueter R."/>
            <person name="Schweder T."/>
            <person name="Markert S."/>
        </authorList>
    </citation>
    <scope>NUCLEOTIDE SEQUENCE [LARGE SCALE GENOMIC DNA]</scope>
    <source>
        <strain evidence="10">BAT/CrabSpa'14</strain>
    </source>
</reference>
<gene>
    <name evidence="8" type="primary">ydiU</name>
    <name evidence="8" type="synonym">selO</name>
    <name evidence="9" type="ORF">BGC33_13865</name>
</gene>
<comment type="catalytic activity">
    <reaction evidence="8">
        <text>L-threonyl-[protein] + ATP = 3-O-(5'-adenylyl)-L-threonyl-[protein] + diphosphate</text>
        <dbReference type="Rhea" id="RHEA:54292"/>
        <dbReference type="Rhea" id="RHEA-COMP:11060"/>
        <dbReference type="Rhea" id="RHEA-COMP:13847"/>
        <dbReference type="ChEBI" id="CHEBI:30013"/>
        <dbReference type="ChEBI" id="CHEBI:30616"/>
        <dbReference type="ChEBI" id="CHEBI:33019"/>
        <dbReference type="ChEBI" id="CHEBI:138113"/>
        <dbReference type="EC" id="2.7.7.108"/>
    </reaction>
</comment>
<feature type="binding site" evidence="8">
    <location>
        <position position="249"/>
    </location>
    <ligand>
        <name>Mg(2+)</name>
        <dbReference type="ChEBI" id="CHEBI:18420"/>
    </ligand>
</feature>
<dbReference type="GO" id="GO:0000287">
    <property type="term" value="F:magnesium ion binding"/>
    <property type="evidence" value="ECO:0007669"/>
    <property type="project" value="UniProtKB-UniRule"/>
</dbReference>
<organism evidence="9 10">
    <name type="scientific">Bathymodiolus thermophilus thioautotrophic gill symbiont</name>
    <dbReference type="NCBI Taxonomy" id="2360"/>
    <lineage>
        <taxon>Bacteria</taxon>
        <taxon>Pseudomonadati</taxon>
        <taxon>Pseudomonadota</taxon>
        <taxon>Gammaproteobacteria</taxon>
        <taxon>sulfur-oxidizing symbionts</taxon>
    </lineage>
</organism>
<comment type="catalytic activity">
    <reaction evidence="8">
        <text>L-tyrosyl-[protein] + UTP = O-(5'-uridylyl)-L-tyrosyl-[protein] + diphosphate</text>
        <dbReference type="Rhea" id="RHEA:83887"/>
        <dbReference type="Rhea" id="RHEA-COMP:10136"/>
        <dbReference type="Rhea" id="RHEA-COMP:20238"/>
        <dbReference type="ChEBI" id="CHEBI:33019"/>
        <dbReference type="ChEBI" id="CHEBI:46398"/>
        <dbReference type="ChEBI" id="CHEBI:46858"/>
        <dbReference type="ChEBI" id="CHEBI:90602"/>
    </reaction>
</comment>
<dbReference type="PANTHER" id="PTHR32057">
    <property type="entry name" value="PROTEIN ADENYLYLTRANSFERASE SELO, MITOCHONDRIAL"/>
    <property type="match status" value="1"/>
</dbReference>
<evidence type="ECO:0000256" key="1">
    <source>
        <dbReference type="ARBA" id="ARBA00009747"/>
    </source>
</evidence>
<protein>
    <recommendedName>
        <fullName evidence="8">Protein nucleotidyltransferase YdiU</fullName>
        <ecNumber evidence="8">2.7.7.-</ecNumber>
    </recommendedName>
    <alternativeName>
        <fullName evidence="8">Protein adenylyltransferase YdiU</fullName>
        <ecNumber evidence="8">2.7.7.108</ecNumber>
    </alternativeName>
    <alternativeName>
        <fullName evidence="8">Protein uridylyltransferase YdiU</fullName>
        <ecNumber evidence="8">2.7.7.-</ecNumber>
    </alternativeName>
</protein>
<dbReference type="GO" id="GO:0005524">
    <property type="term" value="F:ATP binding"/>
    <property type="evidence" value="ECO:0007669"/>
    <property type="project" value="UniProtKB-UniRule"/>
</dbReference>
<dbReference type="HAMAP" id="MF_00692">
    <property type="entry name" value="SelO"/>
    <property type="match status" value="1"/>
</dbReference>
<keyword evidence="2 8" id="KW-0808">Transferase</keyword>
<feature type="binding site" evidence="8">
    <location>
        <position position="258"/>
    </location>
    <ligand>
        <name>Mg(2+)</name>
        <dbReference type="ChEBI" id="CHEBI:18420"/>
    </ligand>
</feature>